<dbReference type="SUPFAM" id="SSF53448">
    <property type="entry name" value="Nucleotide-diphospho-sugar transferases"/>
    <property type="match status" value="1"/>
</dbReference>
<dbReference type="InterPro" id="IPR029044">
    <property type="entry name" value="Nucleotide-diphossugar_trans"/>
</dbReference>
<name>A0A8T3V842_9EURY</name>
<dbReference type="Pfam" id="PF00535">
    <property type="entry name" value="Glycos_transf_2"/>
    <property type="match status" value="1"/>
</dbReference>
<evidence type="ECO:0000313" key="4">
    <source>
        <dbReference type="EMBL" id="MBE6501050.1"/>
    </source>
</evidence>
<gene>
    <name evidence="4" type="ORF">E7Z79_01260</name>
</gene>
<dbReference type="InterPro" id="IPR001173">
    <property type="entry name" value="Glyco_trans_2-like"/>
</dbReference>
<comment type="caution">
    <text evidence="4">The sequence shown here is derived from an EMBL/GenBank/DDBJ whole genome shotgun (WGS) entry which is preliminary data.</text>
</comment>
<dbReference type="Proteomes" id="UP000783037">
    <property type="component" value="Unassembled WGS sequence"/>
</dbReference>
<dbReference type="Gene3D" id="3.90.550.10">
    <property type="entry name" value="Spore Coat Polysaccharide Biosynthesis Protein SpsA, Chain A"/>
    <property type="match status" value="1"/>
</dbReference>
<dbReference type="CDD" id="cd00761">
    <property type="entry name" value="Glyco_tranf_GTA_type"/>
    <property type="match status" value="1"/>
</dbReference>
<dbReference type="PANTHER" id="PTHR22916:SF51">
    <property type="entry name" value="GLYCOSYLTRANSFERASE EPSH-RELATED"/>
    <property type="match status" value="1"/>
</dbReference>
<proteinExistence type="predicted"/>
<evidence type="ECO:0000256" key="1">
    <source>
        <dbReference type="ARBA" id="ARBA00022676"/>
    </source>
</evidence>
<evidence type="ECO:0000313" key="5">
    <source>
        <dbReference type="Proteomes" id="UP000783037"/>
    </source>
</evidence>
<feature type="domain" description="Glycosyltransferase 2-like" evidence="3">
    <location>
        <begin position="13"/>
        <end position="139"/>
    </location>
</feature>
<protein>
    <submittedName>
        <fullName evidence="4">Glycosyltransferase</fullName>
    </submittedName>
</protein>
<dbReference type="AlphaFoldDB" id="A0A8T3V842"/>
<organism evidence="4 5">
    <name type="scientific">Methanobrevibacter thaueri</name>
    <dbReference type="NCBI Taxonomy" id="190975"/>
    <lineage>
        <taxon>Archaea</taxon>
        <taxon>Methanobacteriati</taxon>
        <taxon>Methanobacteriota</taxon>
        <taxon>Methanomada group</taxon>
        <taxon>Methanobacteria</taxon>
        <taxon>Methanobacteriales</taxon>
        <taxon>Methanobacteriaceae</taxon>
        <taxon>Methanobrevibacter</taxon>
    </lineage>
</organism>
<keyword evidence="2" id="KW-0808">Transferase</keyword>
<keyword evidence="1" id="KW-0328">Glycosyltransferase</keyword>
<reference evidence="4" key="1">
    <citation type="submission" date="2019-04" db="EMBL/GenBank/DDBJ databases">
        <title>Evolution of Biomass-Degrading Anaerobic Consortia Revealed by Metagenomics.</title>
        <authorList>
            <person name="Peng X."/>
        </authorList>
    </citation>
    <scope>NUCLEOTIDE SEQUENCE</scope>
    <source>
        <strain evidence="4">SIG18</strain>
    </source>
</reference>
<accession>A0A8T3V842</accession>
<dbReference type="EMBL" id="SUTK01000003">
    <property type="protein sequence ID" value="MBE6501050.1"/>
    <property type="molecule type" value="Genomic_DNA"/>
</dbReference>
<sequence length="369" mass="44132">MIFLEGLILAKVSIIIPIFNVERYINECIDSVINQTLTDIEIICIDDGSTDNSLNLVKEYSDSRIKIISQENKGLAASRNVGIEHANGEYITFLDSDDYLRLDALEKLYAVCQENSLDIAITKIINFYDDNREEYSDDYFDMKFLKDACGDNVFSYRDVYDSVLNISVTGPAKLFRRDFIKDIKYHENLIFEDNPFFVEAIFKAERVYFYDEYMYWRRIRKNSITQSNFSNFPDLIEIYNIIYDLLKDLEVYEDFKDKIFKKKFTNIYTRFVEVTDEYKPDFFEKIQEDFPKSLMDLEKDEDFGKFNPRAKFILYTGINSKTYQEFESAVKEYDLKKKKRKKSKKKPNIFKRVYNKFLKYIRKMLHFPR</sequence>
<dbReference type="PANTHER" id="PTHR22916">
    <property type="entry name" value="GLYCOSYLTRANSFERASE"/>
    <property type="match status" value="1"/>
</dbReference>
<evidence type="ECO:0000256" key="2">
    <source>
        <dbReference type="ARBA" id="ARBA00022679"/>
    </source>
</evidence>
<evidence type="ECO:0000259" key="3">
    <source>
        <dbReference type="Pfam" id="PF00535"/>
    </source>
</evidence>
<dbReference type="GO" id="GO:0016757">
    <property type="term" value="F:glycosyltransferase activity"/>
    <property type="evidence" value="ECO:0007669"/>
    <property type="project" value="UniProtKB-KW"/>
</dbReference>